<protein>
    <recommendedName>
        <fullName evidence="2">Myotubularin phosphatase domain-containing protein</fullName>
    </recommendedName>
</protein>
<evidence type="ECO:0000256" key="1">
    <source>
        <dbReference type="ARBA" id="ARBA00007471"/>
    </source>
</evidence>
<dbReference type="SUPFAM" id="SSF52799">
    <property type="entry name" value="(Phosphotyrosine protein) phosphatases II"/>
    <property type="match status" value="1"/>
</dbReference>
<evidence type="ECO:0000313" key="3">
    <source>
        <dbReference type="EMBL" id="CBY11527.1"/>
    </source>
</evidence>
<dbReference type="GO" id="GO:0046856">
    <property type="term" value="P:phosphatidylinositol dephosphorylation"/>
    <property type="evidence" value="ECO:0007669"/>
    <property type="project" value="TreeGrafter"/>
</dbReference>
<dbReference type="Pfam" id="PF02893">
    <property type="entry name" value="GRAM"/>
    <property type="match status" value="1"/>
</dbReference>
<dbReference type="Gene3D" id="2.30.29.30">
    <property type="entry name" value="Pleckstrin-homology domain (PH domain)/Phosphotyrosine-binding domain (PTB)"/>
    <property type="match status" value="1"/>
</dbReference>
<dbReference type="PANTHER" id="PTHR10807:SF128">
    <property type="entry name" value="PHOSPHATIDYLINOSITOL-3,5-BISPHOSPHATE 3-PHOSPHATASE"/>
    <property type="match status" value="1"/>
</dbReference>
<dbReference type="Pfam" id="PF06602">
    <property type="entry name" value="Myotub-related"/>
    <property type="match status" value="1"/>
</dbReference>
<evidence type="ECO:0000259" key="2">
    <source>
        <dbReference type="PROSITE" id="PS51339"/>
    </source>
</evidence>
<dbReference type="InterPro" id="IPR011993">
    <property type="entry name" value="PH-like_dom_sf"/>
</dbReference>
<dbReference type="InterPro" id="IPR030564">
    <property type="entry name" value="Myotubularin"/>
</dbReference>
<dbReference type="InterPro" id="IPR010569">
    <property type="entry name" value="Myotubularin-like_Pase_dom"/>
</dbReference>
<feature type="domain" description="Myotubularin phosphatase" evidence="2">
    <location>
        <begin position="153"/>
        <end position="291"/>
    </location>
</feature>
<dbReference type="OrthoDB" id="271628at2759"/>
<accession>E4XNT9</accession>
<comment type="similarity">
    <text evidence="1">Belongs to the protein-tyrosine phosphatase family. Non-receptor class myotubularin subfamily.</text>
</comment>
<dbReference type="InterPro" id="IPR004182">
    <property type="entry name" value="GRAM"/>
</dbReference>
<sequence length="291" mass="33783">MEILNLEFLRRVNFVEKIQDEQQDKNSNSADIIHHCQYRGAVNGKIIFTNYRLIFAGDSNGFSTLFIASVPYNTINKVSKSPHRTTNTKNLLNSSEQSPLVVEIECKDFRTLKFDFKDDNGDKSKFHNNVSQRAFGNIERLFCYTKSSQPSDNWFIYDVHKEFDRQTKNLQSKGEWIVTEENKDFGLCDTYPKYLVVPKMDKEKVNLQKVASYRSRNRLPVATWIHPTNGAAITRCSQPLVGVTERRCGDDYLFLKKIRDLRVPEANKLLIYDCRPKVNAQGVFFDILFIL</sequence>
<dbReference type="SUPFAM" id="SSF50729">
    <property type="entry name" value="PH domain-like"/>
    <property type="match status" value="1"/>
</dbReference>
<dbReference type="Proteomes" id="UP000001307">
    <property type="component" value="Unassembled WGS sequence"/>
</dbReference>
<dbReference type="PROSITE" id="PS51339">
    <property type="entry name" value="PPASE_MYOTUBULARIN"/>
    <property type="match status" value="1"/>
</dbReference>
<evidence type="ECO:0000313" key="4">
    <source>
        <dbReference type="Proteomes" id="UP000001307"/>
    </source>
</evidence>
<dbReference type="GO" id="GO:0005737">
    <property type="term" value="C:cytoplasm"/>
    <property type="evidence" value="ECO:0007669"/>
    <property type="project" value="TreeGrafter"/>
</dbReference>
<keyword evidence="4" id="KW-1185">Reference proteome</keyword>
<reference evidence="3" key="1">
    <citation type="journal article" date="2010" name="Science">
        <title>Plasticity of animal genome architecture unmasked by rapid evolution of a pelagic tunicate.</title>
        <authorList>
            <person name="Denoeud F."/>
            <person name="Henriet S."/>
            <person name="Mungpakdee S."/>
            <person name="Aury J.M."/>
            <person name="Da Silva C."/>
            <person name="Brinkmann H."/>
            <person name="Mikhaleva J."/>
            <person name="Olsen L.C."/>
            <person name="Jubin C."/>
            <person name="Canestro C."/>
            <person name="Bouquet J.M."/>
            <person name="Danks G."/>
            <person name="Poulain J."/>
            <person name="Campsteijn C."/>
            <person name="Adamski M."/>
            <person name="Cross I."/>
            <person name="Yadetie F."/>
            <person name="Muffato M."/>
            <person name="Louis A."/>
            <person name="Butcher S."/>
            <person name="Tsagkogeorga G."/>
            <person name="Konrad A."/>
            <person name="Singh S."/>
            <person name="Jensen M.F."/>
            <person name="Cong E.H."/>
            <person name="Eikeseth-Otteraa H."/>
            <person name="Noel B."/>
            <person name="Anthouard V."/>
            <person name="Porcel B.M."/>
            <person name="Kachouri-Lafond R."/>
            <person name="Nishino A."/>
            <person name="Ugolini M."/>
            <person name="Chourrout P."/>
            <person name="Nishida H."/>
            <person name="Aasland R."/>
            <person name="Huzurbazar S."/>
            <person name="Westhof E."/>
            <person name="Delsuc F."/>
            <person name="Lehrach H."/>
            <person name="Reinhardt R."/>
            <person name="Weissenbach J."/>
            <person name="Roy S.W."/>
            <person name="Artiguenave F."/>
            <person name="Postlethwait J.H."/>
            <person name="Manak J.R."/>
            <person name="Thompson E.M."/>
            <person name="Jaillon O."/>
            <person name="Du Pasquier L."/>
            <person name="Boudinot P."/>
            <person name="Liberles D.A."/>
            <person name="Volff J.N."/>
            <person name="Philippe H."/>
            <person name="Lenhard B."/>
            <person name="Roest Crollius H."/>
            <person name="Wincker P."/>
            <person name="Chourrout D."/>
        </authorList>
    </citation>
    <scope>NUCLEOTIDE SEQUENCE [LARGE SCALE GENOMIC DNA]</scope>
</reference>
<organism evidence="3">
    <name type="scientific">Oikopleura dioica</name>
    <name type="common">Tunicate</name>
    <dbReference type="NCBI Taxonomy" id="34765"/>
    <lineage>
        <taxon>Eukaryota</taxon>
        <taxon>Metazoa</taxon>
        <taxon>Chordata</taxon>
        <taxon>Tunicata</taxon>
        <taxon>Appendicularia</taxon>
        <taxon>Copelata</taxon>
        <taxon>Oikopleuridae</taxon>
        <taxon>Oikopleura</taxon>
    </lineage>
</organism>
<gene>
    <name evidence="3" type="ORF">GSOID_T00016692001</name>
</gene>
<dbReference type="AlphaFoldDB" id="E4XNT9"/>
<dbReference type="PANTHER" id="PTHR10807">
    <property type="entry name" value="MYOTUBULARIN-RELATED"/>
    <property type="match status" value="1"/>
</dbReference>
<name>E4XNT9_OIKDI</name>
<dbReference type="InParanoid" id="E4XNT9"/>
<dbReference type="InterPro" id="IPR029021">
    <property type="entry name" value="Prot-tyrosine_phosphatase-like"/>
</dbReference>
<dbReference type="GO" id="GO:0004438">
    <property type="term" value="F:phosphatidylinositol-3-phosphate phosphatase activity"/>
    <property type="evidence" value="ECO:0007669"/>
    <property type="project" value="TreeGrafter"/>
</dbReference>
<dbReference type="GO" id="GO:0016020">
    <property type="term" value="C:membrane"/>
    <property type="evidence" value="ECO:0007669"/>
    <property type="project" value="TreeGrafter"/>
</dbReference>
<dbReference type="EMBL" id="FN653086">
    <property type="protein sequence ID" value="CBY11527.1"/>
    <property type="molecule type" value="Genomic_DNA"/>
</dbReference>
<proteinExistence type="inferred from homology"/>